<dbReference type="InterPro" id="IPR053137">
    <property type="entry name" value="NLR-like"/>
</dbReference>
<dbReference type="Gene3D" id="1.25.40.10">
    <property type="entry name" value="Tetratricopeptide repeat domain"/>
    <property type="match status" value="2"/>
</dbReference>
<evidence type="ECO:0000313" key="1">
    <source>
        <dbReference type="EMBL" id="GLW91257.1"/>
    </source>
</evidence>
<dbReference type="InterPro" id="IPR011990">
    <property type="entry name" value="TPR-like_helical_dom_sf"/>
</dbReference>
<gene>
    <name evidence="1" type="ORF">Aglo03_20730</name>
</gene>
<dbReference type="Pfam" id="PF13374">
    <property type="entry name" value="TPR_10"/>
    <property type="match status" value="2"/>
</dbReference>
<proteinExistence type="predicted"/>
<dbReference type="PANTHER" id="PTHR46082">
    <property type="entry name" value="ATP/GTP-BINDING PROTEIN-RELATED"/>
    <property type="match status" value="1"/>
</dbReference>
<name>A0A9W6QKI7_9PSEU</name>
<dbReference type="InterPro" id="IPR027417">
    <property type="entry name" value="P-loop_NTPase"/>
</dbReference>
<sequence length="1233" mass="132322">MGLPGSSGQAVVTVFVSVVDNAGRVDAVANLCGVLAGAGRRVLVLDWSDELTSVRDYLRVFHTGRQACPDQVWAAAQAVGGTASGRVRDQRELASHVVPSLSGSIDVLSLVDGLPSLRHTTVDEHALTDLRQTLTAADYDDVLVALPSGGHSATLRAASVLGDTVVVCFEPLVPTLGAAVDTVDVVRRSAPLRVDIVVAATRFRVDDAEHRVNGLRTAIRQAFGPVLPPRSRLTDPYVELPELSYVTSAPLLAVVAEEADDLWSRYVQLATMVDADRGVAPERVSDLVRGRYRRVAGIDVGDEQRVVVTAEPALRPWVDWVAAELAEVNVSVCAADVADAGDLPLVRIVALGAEVVDGDRADIVLHPVSVPGGRISEAMLKTVRDRVDSVRERLFSGLGYPTPPLPPDVPPKVPGLPSAVFGLPASSARFGHRDAELDRLRAALPPSDGVTTVALTGAHGVGKSELALAYAHRNAFAYDVVWWLPAHEPQAALVQLAELASRLRAEPEHYGSMAALDRLATDTSTRFLLVYDGVPSVSAIADLLPKGGRGHVIVTVAAVDERDLVDTELPVTGLSSEQGAALVRRGASGLTVELAVEIAAELDHWPLALNLAACWLGEQVRVLTDGTRESYLDIYEAAERAGADLLARLRADTAGPTAIHRMARLTLATAREHDPAGRAPVDRRLGAVAALVAEFGAFLSPLGAALDLVRSLPWRAELGAGVDGDTDELLVFPPVIDRALWLGERYGLFEVDWGRERVRVGDVLRSTIAELIDPPTRQARRSAVLRALAGYAPFEVTAAHRPRFVELGTHIGPSGATESDDPAVRRWLVNQARFFFAFGGVGVRRAALASGQEVFESWTTRFGEQDELRLRMGTQLANLRRELGDRDGALALDEAVLRVQKRVHGVADPRTLATARDRGGNLRGLGRFADALVQDTVTRQHHGEVLGPDHPETQWATNNLAVSQFLAGDAEAALRTQRSHLERLARLYGDAHKDTVWALGKAGIYASQLGLPEAEAYLEEASRQARHTHWGDLQLRGSMEWHLGIAKRARDPRSARADITNALRHLTSVRRDTHPDRFACMLSLAATQRVYGWEPAETERLARSALTGLVDTIGLVDTHPFVALGRLGLALALRARGAFDNALIETQTACTALESTLGRAHPWTLSATVNLAAVTASSGNRPGAATIATAALDTCEEYLPLDHPITQTASTNAHTAEGTTGTWQVLDVDIPQI</sequence>
<evidence type="ECO:0000313" key="2">
    <source>
        <dbReference type="Proteomes" id="UP001165042"/>
    </source>
</evidence>
<accession>A0A9W6QKI7</accession>
<dbReference type="SUPFAM" id="SSF52540">
    <property type="entry name" value="P-loop containing nucleoside triphosphate hydrolases"/>
    <property type="match status" value="2"/>
</dbReference>
<dbReference type="PANTHER" id="PTHR46082:SF6">
    <property type="entry name" value="AAA+ ATPASE DOMAIN-CONTAINING PROTEIN-RELATED"/>
    <property type="match status" value="1"/>
</dbReference>
<dbReference type="NCBIfam" id="NF040586">
    <property type="entry name" value="FxSxx_TPR"/>
    <property type="match status" value="1"/>
</dbReference>
<keyword evidence="2" id="KW-1185">Reference proteome</keyword>
<dbReference type="SUPFAM" id="SSF48452">
    <property type="entry name" value="TPR-like"/>
    <property type="match status" value="1"/>
</dbReference>
<dbReference type="AlphaFoldDB" id="A0A9W6QKI7"/>
<dbReference type="Gene3D" id="3.40.50.300">
    <property type="entry name" value="P-loop containing nucleotide triphosphate hydrolases"/>
    <property type="match status" value="2"/>
</dbReference>
<organism evidence="1 2">
    <name type="scientific">Actinokineospora globicatena</name>
    <dbReference type="NCBI Taxonomy" id="103729"/>
    <lineage>
        <taxon>Bacteria</taxon>
        <taxon>Bacillati</taxon>
        <taxon>Actinomycetota</taxon>
        <taxon>Actinomycetes</taxon>
        <taxon>Pseudonocardiales</taxon>
        <taxon>Pseudonocardiaceae</taxon>
        <taxon>Actinokineospora</taxon>
    </lineage>
</organism>
<reference evidence="1" key="1">
    <citation type="submission" date="2023-02" db="EMBL/GenBank/DDBJ databases">
        <title>Actinokineospora globicatena NBRC 15670.</title>
        <authorList>
            <person name="Ichikawa N."/>
            <person name="Sato H."/>
            <person name="Tonouchi N."/>
        </authorList>
    </citation>
    <scope>NUCLEOTIDE SEQUENCE</scope>
    <source>
        <strain evidence="1">NBRC 15670</strain>
    </source>
</reference>
<comment type="caution">
    <text evidence="1">The sequence shown here is derived from an EMBL/GenBank/DDBJ whole genome shotgun (WGS) entry which is preliminary data.</text>
</comment>
<protein>
    <submittedName>
        <fullName evidence="1">NTPase</fullName>
    </submittedName>
</protein>
<dbReference type="Proteomes" id="UP001165042">
    <property type="component" value="Unassembled WGS sequence"/>
</dbReference>
<dbReference type="EMBL" id="BSSD01000002">
    <property type="protein sequence ID" value="GLW91257.1"/>
    <property type="molecule type" value="Genomic_DNA"/>
</dbReference>